<dbReference type="OrthoDB" id="2796893at2759"/>
<evidence type="ECO:0000256" key="1">
    <source>
        <dbReference type="SAM" id="Phobius"/>
    </source>
</evidence>
<name>A0A9P5YBA8_9AGAR</name>
<gene>
    <name evidence="2" type="ORF">BDZ94DRAFT_1305830</name>
</gene>
<dbReference type="Proteomes" id="UP000807353">
    <property type="component" value="Unassembled WGS sequence"/>
</dbReference>
<keyword evidence="1" id="KW-0472">Membrane</keyword>
<organism evidence="2 3">
    <name type="scientific">Collybia nuda</name>
    <dbReference type="NCBI Taxonomy" id="64659"/>
    <lineage>
        <taxon>Eukaryota</taxon>
        <taxon>Fungi</taxon>
        <taxon>Dikarya</taxon>
        <taxon>Basidiomycota</taxon>
        <taxon>Agaricomycotina</taxon>
        <taxon>Agaricomycetes</taxon>
        <taxon>Agaricomycetidae</taxon>
        <taxon>Agaricales</taxon>
        <taxon>Tricholomatineae</taxon>
        <taxon>Clitocybaceae</taxon>
        <taxon>Collybia</taxon>
    </lineage>
</organism>
<accession>A0A9P5YBA8</accession>
<sequence length="198" mass="21013">MASNKSAGCGAEFSWADNSRDVSPCDLVGNLFSVFASDGGWKAPPLDPGFHYTPPEDGETMFGQCACSWVAYNLIHQTILSCFSWSGYSANCGSTTEICLPPQSLPDSEDLAVPAWASTNPKSWYFQQFNVAQAREIADQGSPDLLPSGHGRDSPTAAIVGIIGGLALVVLIGIGLYLTALLRQNGPTSPGEGLRRRN</sequence>
<feature type="transmembrane region" description="Helical" evidence="1">
    <location>
        <begin position="157"/>
        <end position="178"/>
    </location>
</feature>
<dbReference type="EMBL" id="MU150239">
    <property type="protein sequence ID" value="KAF9466967.1"/>
    <property type="molecule type" value="Genomic_DNA"/>
</dbReference>
<comment type="caution">
    <text evidence="2">The sequence shown here is derived from an EMBL/GenBank/DDBJ whole genome shotgun (WGS) entry which is preliminary data.</text>
</comment>
<evidence type="ECO:0000313" key="3">
    <source>
        <dbReference type="Proteomes" id="UP000807353"/>
    </source>
</evidence>
<keyword evidence="1" id="KW-0812">Transmembrane</keyword>
<reference evidence="2" key="1">
    <citation type="submission" date="2020-11" db="EMBL/GenBank/DDBJ databases">
        <authorList>
            <consortium name="DOE Joint Genome Institute"/>
            <person name="Ahrendt S."/>
            <person name="Riley R."/>
            <person name="Andreopoulos W."/>
            <person name="Labutti K."/>
            <person name="Pangilinan J."/>
            <person name="Ruiz-Duenas F.J."/>
            <person name="Barrasa J.M."/>
            <person name="Sanchez-Garcia M."/>
            <person name="Camarero S."/>
            <person name="Miyauchi S."/>
            <person name="Serrano A."/>
            <person name="Linde D."/>
            <person name="Babiker R."/>
            <person name="Drula E."/>
            <person name="Ayuso-Fernandez I."/>
            <person name="Pacheco R."/>
            <person name="Padilla G."/>
            <person name="Ferreira P."/>
            <person name="Barriuso J."/>
            <person name="Kellner H."/>
            <person name="Castanera R."/>
            <person name="Alfaro M."/>
            <person name="Ramirez L."/>
            <person name="Pisabarro A.G."/>
            <person name="Kuo A."/>
            <person name="Tritt A."/>
            <person name="Lipzen A."/>
            <person name="He G."/>
            <person name="Yan M."/>
            <person name="Ng V."/>
            <person name="Cullen D."/>
            <person name="Martin F."/>
            <person name="Rosso M.-N."/>
            <person name="Henrissat B."/>
            <person name="Hibbett D."/>
            <person name="Martinez A.T."/>
            <person name="Grigoriev I.V."/>
        </authorList>
    </citation>
    <scope>NUCLEOTIDE SEQUENCE</scope>
    <source>
        <strain evidence="2">CBS 247.69</strain>
    </source>
</reference>
<protein>
    <submittedName>
        <fullName evidence="2">Uncharacterized protein</fullName>
    </submittedName>
</protein>
<proteinExistence type="predicted"/>
<keyword evidence="3" id="KW-1185">Reference proteome</keyword>
<evidence type="ECO:0000313" key="2">
    <source>
        <dbReference type="EMBL" id="KAF9466967.1"/>
    </source>
</evidence>
<dbReference type="AlphaFoldDB" id="A0A9P5YBA8"/>
<keyword evidence="1" id="KW-1133">Transmembrane helix</keyword>